<dbReference type="EMBL" id="SSTM01000001">
    <property type="protein sequence ID" value="TJW12178.1"/>
    <property type="molecule type" value="Genomic_DNA"/>
</dbReference>
<proteinExistence type="inferred from homology"/>
<evidence type="ECO:0000259" key="7">
    <source>
        <dbReference type="Pfam" id="PF02601"/>
    </source>
</evidence>
<comment type="subcellular location">
    <subcellularLocation>
        <location evidence="5 6">Cytoplasm</location>
    </subcellularLocation>
</comment>
<evidence type="ECO:0000256" key="1">
    <source>
        <dbReference type="ARBA" id="ARBA00022490"/>
    </source>
</evidence>
<dbReference type="GO" id="GO:0003676">
    <property type="term" value="F:nucleic acid binding"/>
    <property type="evidence" value="ECO:0007669"/>
    <property type="project" value="InterPro"/>
</dbReference>
<keyword evidence="1 5" id="KW-0963">Cytoplasm</keyword>
<protein>
    <recommendedName>
        <fullName evidence="5">Exodeoxyribonuclease 7 large subunit</fullName>
        <ecNumber evidence="5">3.1.11.6</ecNumber>
    </recommendedName>
    <alternativeName>
        <fullName evidence="5">Exodeoxyribonuclease VII large subunit</fullName>
        <shortName evidence="5">Exonuclease VII large subunit</shortName>
    </alternativeName>
</protein>
<dbReference type="InterPro" id="IPR025824">
    <property type="entry name" value="OB-fold_nuc-bd_dom"/>
</dbReference>
<sequence length="467" mass="49713">MKVSDFSAPAAAPTADESLAQAAGHVGAPEPLSVSEFLNSFNKSFKRFPFTIKGEVSEVNAKAGYRAVYFTLKDASASLSCLMWNERYQRMGAPLSVGMVIEVKGHLSVYASKGRMNFDVESYTLAGEGNLRLQVDQLARKLEAEGLMAPERKRPLPAYPLTIGVVTSPRGSAVHDVLRTLRRQFPLAKVLLAGVPVEGPQAPEWLVYGLQMAAYNGAEVIVFGRGGGSFEDLMPFNDERVARAVATCPVPVVTGIGHEPDTTISDMVADLRASTPTAAADAVVPDKGALEGSLTALGGRLSAAMGKSLALHRTQLQRYAFLPLFSEPKRLFDSEALTLDSLSDRLSRALPGALEHNRQQLEELAGRLARCAGSIAGRQRHSVDQAQAQMQGIAGHLTHRFHAEASLAAARLEDLSPLTILARGYSVTRAPDGSVVKSVAQTAPGESLAISVSDGTITATVTSAQPR</sequence>
<dbReference type="Proteomes" id="UP000309454">
    <property type="component" value="Unassembled WGS sequence"/>
</dbReference>
<keyword evidence="3 5" id="KW-0378">Hydrolase</keyword>
<evidence type="ECO:0000313" key="9">
    <source>
        <dbReference type="EMBL" id="TJW12178.1"/>
    </source>
</evidence>
<evidence type="ECO:0000256" key="2">
    <source>
        <dbReference type="ARBA" id="ARBA00022722"/>
    </source>
</evidence>
<accession>A0A4T9TFR5</accession>
<evidence type="ECO:0000256" key="5">
    <source>
        <dbReference type="HAMAP-Rule" id="MF_00378"/>
    </source>
</evidence>
<evidence type="ECO:0000313" key="10">
    <source>
        <dbReference type="Proteomes" id="UP000309454"/>
    </source>
</evidence>
<dbReference type="GO" id="GO:0006308">
    <property type="term" value="P:DNA catabolic process"/>
    <property type="evidence" value="ECO:0007669"/>
    <property type="project" value="UniProtKB-UniRule"/>
</dbReference>
<dbReference type="GO" id="GO:0009318">
    <property type="term" value="C:exodeoxyribonuclease VII complex"/>
    <property type="evidence" value="ECO:0007669"/>
    <property type="project" value="UniProtKB-UniRule"/>
</dbReference>
<evidence type="ECO:0000256" key="4">
    <source>
        <dbReference type="ARBA" id="ARBA00022839"/>
    </source>
</evidence>
<feature type="domain" description="OB-fold nucleic acid binding" evidence="8">
    <location>
        <begin position="32"/>
        <end position="122"/>
    </location>
</feature>
<reference evidence="9 10" key="1">
    <citation type="submission" date="2019-04" db="EMBL/GenBank/DDBJ databases">
        <title>Microbes associate with the intestines of laboratory mice.</title>
        <authorList>
            <person name="Navarre W."/>
            <person name="Wong E."/>
            <person name="Huang K.C."/>
            <person name="Tropini C."/>
            <person name="Ng K."/>
            <person name="Yu B."/>
        </authorList>
    </citation>
    <scope>NUCLEOTIDE SEQUENCE [LARGE SCALE GENOMIC DNA]</scope>
    <source>
        <strain evidence="9 10">NM48_B13</strain>
    </source>
</reference>
<keyword evidence="10" id="KW-1185">Reference proteome</keyword>
<keyword evidence="4 5" id="KW-0269">Exonuclease</keyword>
<dbReference type="Pfam" id="PF02601">
    <property type="entry name" value="Exonuc_VII_L"/>
    <property type="match status" value="1"/>
</dbReference>
<evidence type="ECO:0000256" key="6">
    <source>
        <dbReference type="RuleBase" id="RU004355"/>
    </source>
</evidence>
<dbReference type="EC" id="3.1.11.6" evidence="5"/>
<name>A0A4T9TFR5_9ACTN</name>
<dbReference type="InterPro" id="IPR020579">
    <property type="entry name" value="Exonuc_VII_lsu_C"/>
</dbReference>
<comment type="function">
    <text evidence="5">Bidirectionally degrades single-stranded DNA into large acid-insoluble oligonucleotides, which are then degraded further into small acid-soluble oligonucleotides.</text>
</comment>
<keyword evidence="2 5" id="KW-0540">Nuclease</keyword>
<dbReference type="NCBIfam" id="TIGR00237">
    <property type="entry name" value="xseA"/>
    <property type="match status" value="1"/>
</dbReference>
<comment type="similarity">
    <text evidence="5 6">Belongs to the XseA family.</text>
</comment>
<evidence type="ECO:0000256" key="3">
    <source>
        <dbReference type="ARBA" id="ARBA00022801"/>
    </source>
</evidence>
<comment type="caution">
    <text evidence="9">The sequence shown here is derived from an EMBL/GenBank/DDBJ whole genome shotgun (WGS) entry which is preliminary data.</text>
</comment>
<dbReference type="Pfam" id="PF13742">
    <property type="entry name" value="tRNA_anti_2"/>
    <property type="match status" value="1"/>
</dbReference>
<dbReference type="GO" id="GO:0005737">
    <property type="term" value="C:cytoplasm"/>
    <property type="evidence" value="ECO:0007669"/>
    <property type="project" value="UniProtKB-SubCell"/>
</dbReference>
<dbReference type="AlphaFoldDB" id="A0A4T9TFR5"/>
<dbReference type="OrthoDB" id="9802795at2"/>
<dbReference type="RefSeq" id="WP_136845164.1">
    <property type="nucleotide sequence ID" value="NZ_SSTM01000001.1"/>
</dbReference>
<dbReference type="PANTHER" id="PTHR30008">
    <property type="entry name" value="EXODEOXYRIBONUCLEASE 7 LARGE SUBUNIT"/>
    <property type="match status" value="1"/>
</dbReference>
<comment type="subunit">
    <text evidence="5">Heterooligomer composed of large and small subunits.</text>
</comment>
<dbReference type="HAMAP" id="MF_00378">
    <property type="entry name" value="Exonuc_7_L"/>
    <property type="match status" value="1"/>
</dbReference>
<dbReference type="GO" id="GO:0008855">
    <property type="term" value="F:exodeoxyribonuclease VII activity"/>
    <property type="evidence" value="ECO:0007669"/>
    <property type="project" value="UniProtKB-UniRule"/>
</dbReference>
<organism evidence="9 10">
    <name type="scientific">Parvibacter caecicola</name>
    <dbReference type="NCBI Taxonomy" id="747645"/>
    <lineage>
        <taxon>Bacteria</taxon>
        <taxon>Bacillati</taxon>
        <taxon>Actinomycetota</taxon>
        <taxon>Coriobacteriia</taxon>
        <taxon>Coriobacteriales</taxon>
        <taxon>Coriobacteriaceae</taxon>
        <taxon>Parvibacter</taxon>
    </lineage>
</organism>
<dbReference type="PANTHER" id="PTHR30008:SF0">
    <property type="entry name" value="EXODEOXYRIBONUCLEASE 7 LARGE SUBUNIT"/>
    <property type="match status" value="1"/>
</dbReference>
<dbReference type="InterPro" id="IPR003753">
    <property type="entry name" value="Exonuc_VII_L"/>
</dbReference>
<dbReference type="CDD" id="cd04489">
    <property type="entry name" value="ExoVII_LU_OBF"/>
    <property type="match status" value="1"/>
</dbReference>
<comment type="catalytic activity">
    <reaction evidence="5 6">
        <text>Exonucleolytic cleavage in either 5'- to 3'- or 3'- to 5'-direction to yield nucleoside 5'-phosphates.</text>
        <dbReference type="EC" id="3.1.11.6"/>
    </reaction>
</comment>
<evidence type="ECO:0000259" key="8">
    <source>
        <dbReference type="Pfam" id="PF13742"/>
    </source>
</evidence>
<gene>
    <name evidence="5 9" type="primary">xseA</name>
    <name evidence="9" type="ORF">E5982_00795</name>
</gene>
<feature type="domain" description="Exonuclease VII large subunit C-terminal" evidence="7">
    <location>
        <begin position="147"/>
        <end position="459"/>
    </location>
</feature>